<feature type="compositionally biased region" description="Low complexity" evidence="1">
    <location>
        <begin position="1873"/>
        <end position="1884"/>
    </location>
</feature>
<gene>
    <name evidence="3" type="ORF">HYH03_004083</name>
</gene>
<feature type="compositionally biased region" description="Basic and acidic residues" evidence="1">
    <location>
        <begin position="1856"/>
        <end position="1871"/>
    </location>
</feature>
<dbReference type="GO" id="GO:0003723">
    <property type="term" value="F:RNA binding"/>
    <property type="evidence" value="ECO:0007669"/>
    <property type="project" value="TreeGrafter"/>
</dbReference>
<evidence type="ECO:0000256" key="1">
    <source>
        <dbReference type="SAM" id="MobiDB-lite"/>
    </source>
</evidence>
<comment type="caution">
    <text evidence="3">The sequence shown here is derived from an EMBL/GenBank/DDBJ whole genome shotgun (WGS) entry which is preliminary data.</text>
</comment>
<feature type="compositionally biased region" description="Gly residues" evidence="1">
    <location>
        <begin position="234"/>
        <end position="245"/>
    </location>
</feature>
<dbReference type="GO" id="GO:0035770">
    <property type="term" value="C:ribonucleoprotein granule"/>
    <property type="evidence" value="ECO:0007669"/>
    <property type="project" value="TreeGrafter"/>
</dbReference>
<evidence type="ECO:0000313" key="3">
    <source>
        <dbReference type="EMBL" id="KAG2497813.1"/>
    </source>
</evidence>
<feature type="compositionally biased region" description="Polar residues" evidence="1">
    <location>
        <begin position="8"/>
        <end position="24"/>
    </location>
</feature>
<feature type="compositionally biased region" description="Gly residues" evidence="1">
    <location>
        <begin position="1103"/>
        <end position="1132"/>
    </location>
</feature>
<proteinExistence type="predicted"/>
<accession>A0A835YAN5</accession>
<feature type="compositionally biased region" description="Low complexity" evidence="1">
    <location>
        <begin position="1786"/>
        <end position="1799"/>
    </location>
</feature>
<dbReference type="PANTHER" id="PTHR21228:SF40">
    <property type="entry name" value="LD45607P"/>
    <property type="match status" value="1"/>
</dbReference>
<feature type="compositionally biased region" description="Gly residues" evidence="1">
    <location>
        <begin position="1839"/>
        <end position="1851"/>
    </location>
</feature>
<feature type="compositionally biased region" description="Low complexity" evidence="1">
    <location>
        <begin position="200"/>
        <end position="211"/>
    </location>
</feature>
<dbReference type="EMBL" id="JAEHOE010000012">
    <property type="protein sequence ID" value="KAG2497813.1"/>
    <property type="molecule type" value="Genomic_DNA"/>
</dbReference>
<feature type="compositionally biased region" description="Gly residues" evidence="1">
    <location>
        <begin position="1010"/>
        <end position="1020"/>
    </location>
</feature>
<feature type="region of interest" description="Disordered" evidence="1">
    <location>
        <begin position="1782"/>
        <end position="1973"/>
    </location>
</feature>
<feature type="region of interest" description="Disordered" evidence="1">
    <location>
        <begin position="1"/>
        <end position="267"/>
    </location>
</feature>
<evidence type="ECO:0000259" key="2">
    <source>
        <dbReference type="PROSITE" id="PS51286"/>
    </source>
</evidence>
<evidence type="ECO:0000313" key="4">
    <source>
        <dbReference type="Proteomes" id="UP000612055"/>
    </source>
</evidence>
<feature type="compositionally biased region" description="Low complexity" evidence="1">
    <location>
        <begin position="791"/>
        <end position="801"/>
    </location>
</feature>
<keyword evidence="4" id="KW-1185">Reference proteome</keyword>
<dbReference type="GO" id="GO:0009507">
    <property type="term" value="C:chloroplast"/>
    <property type="evidence" value="ECO:0007669"/>
    <property type="project" value="GOC"/>
</dbReference>
<dbReference type="PANTHER" id="PTHR21228">
    <property type="entry name" value="FAST LEU-RICH DOMAIN-CONTAINING"/>
    <property type="match status" value="1"/>
</dbReference>
<feature type="compositionally biased region" description="Low complexity" evidence="1">
    <location>
        <begin position="1052"/>
        <end position="1063"/>
    </location>
</feature>
<feature type="compositionally biased region" description="Low complexity" evidence="1">
    <location>
        <begin position="51"/>
        <end position="69"/>
    </location>
</feature>
<name>A0A835YAN5_9CHLO</name>
<protein>
    <recommendedName>
        <fullName evidence="2">RAP domain-containing protein</fullName>
    </recommendedName>
</protein>
<organism evidence="3 4">
    <name type="scientific">Edaphochlamys debaryana</name>
    <dbReference type="NCBI Taxonomy" id="47281"/>
    <lineage>
        <taxon>Eukaryota</taxon>
        <taxon>Viridiplantae</taxon>
        <taxon>Chlorophyta</taxon>
        <taxon>core chlorophytes</taxon>
        <taxon>Chlorophyceae</taxon>
        <taxon>CS clade</taxon>
        <taxon>Chlamydomonadales</taxon>
        <taxon>Chlamydomonadales incertae sedis</taxon>
        <taxon>Edaphochlamys</taxon>
    </lineage>
</organism>
<dbReference type="InterPro" id="IPR050870">
    <property type="entry name" value="FAST_kinase"/>
</dbReference>
<sequence length="2647" mass="275536">MRAGGLSSAGQRYQGSQGTCTSQRYFPWPLAAHPGRGWVLAPPRPPRPGLASPDAGSSASSSGPDTGPSRILRPRGHKKGPAVPDGTGEGAGARPEPPPTTQQDPDVRTSPGTGSRGQGPEGSVRGRRGRDAAAGEGKGGRGCSAFGREVRKPSIALSPGEVGPSPSDSVLHPNGPQGRSTAGQGGRGASVGDSPNGPEAPSSAAASPSARAWRDRRAGGQGGRATAEHRVGRGQAGRGASGSGGRSASAPPPSSRGGGRGPSPIDAVKACRDLGELEALVEAQAGAWSRQRNAFALASAFNKAGQLGASHELSTDARHRVFRTLAAAYLPLVEGLPDAAGCTIPLHACAKAGYWDGGLAAALLQRLSEDGGALLGTANEQNLSNLWWSLSAALDSAEGRQVLSSIDLPRLLEASAECVLTMPISYSQVCSNILIACARLQLSNEDLTHHLTGRLVELGAEAKPQELANSLYALGELAEDVGHTPRPEDLQGLARTVAGQLLQDALAFKPQELSNMLLGCAGLGYSHSGLLRSLTAAAAWAVPRMKPQEVSNSLYSLALLQPLVSAHGGAAEALAEECKRRRFSGFKPQELSNSAWALATMGYPDQGWYAAAVKAAGQPGAMRGGTPQAWSNLWYALALVRHQPASGRLLERTAEAAGGLRQGAKAQHCANLLWALANMRLYDERLVDALAERLSELLGQDPQQLKGQELCNSLWALAVMGPDVLSRHSGLVEGLLREAERRWAEEGRKAFREDGLRQLWSVQLELVHVGGGELQRILGAGDSRQGSLLGAARATAEESAAQRGAEPPSDLERRVASALQRLAERLGPGTLVSVQRGCVVPGLGRAADVVVELAGGRRVAVEADGPWHYFANRPRDPTAVDGPTELRNRQLERVFGPGNMLSVPHWQWAFKAAAVPEEELLSGLLGLDDAVSSSGLGGARVRGKLVLGESGGSSSSSSGPDIGPSRNLKPRGRRRGAAVPDGTGEGAGARAEPPPTPQRGPDARTSPGTGSRGQGPGGSGRGRRGLDAPAGEGEGSRGRSAPGREARSTSVPLSPGEFGLSPSGSGGGRSGLRPGDHAAERGGCSGSPSFAIVLPQAPALGAGSAGGQGGRGTKGQHGGRGQAGRGASGRGGCSVFAPRPSSRGGGRGPNPIDAVKACRDLGELEALVEAQAGAWSRQRNAFALASAFNKAGQLTSSDTCRGAFSTLATAYLPLVEGLRKAADCTIPLHACAKAGYWGGGLAATLLQRLSRDGGSVLRTAKEKELSNLWWSLSAALDSAEGRQVLFSIDLPRLLEASAECLLAMPITRAQHCSNTLIACSRLKLCNERLTHHLTASLVELGAEAKPQELANSLYALGELAEDVGHRPRPEALQGLARVVAVWLSQNPAASKPQDLSQVLLGCAKLGFADPALLRPLTTAAAGTAPSMKPQELSNSLYALALLQPSVSEHGGAAEALAEECQRRRFSGFRPQELSNSAWALAKLGFAEQGWYAVAAEAAGEPGAMQEAKPQDWSNLWYALALVRHQPASGRLLERTAEAAGGLRQGAKAQESANLLWALANLRLYDERLVDALAERLSELLGQAPKQLTGQGLCNSLWALAVMGPDVLSRHSGLVEGLLREVERRWAAEGGRAYAGEGLAQLWSLHLELAHVGGGELQRILGAGEGQEGSLLSAARAAAEKAATEETRESPFELQVASALQRLAERLGPGTLVSVQRGCVVPGLGRAADVVVELTGGRRVAVEVDGPWHYFANRPRDPSAVDGPTELRDRQLGRVFGAGNVLSMNCSSSSSGPDTGPSRTLRPRGRRRGAEAPDGTGEGAGARSEPPPPTQRDPDARTGPGTGSRGQGPEGSGRGRRGLDAPAGEREGEGGRGRSAPARAPRGPSVTLSPGEVGLSPSDGSAARPRGRSWGHGSREGAVEDTVPSPEAPSSAVASPPARATRGRGAERPGGTGTEGQVGVSGRAARGAGNSGGGRSIFAAPSFRGGLGPTPIFAIQKCTTLEELEALVAAGLEGWSRRRDTRAVATALNKAGQVGDRSGASTVFRTLAAAYLPLVEGLSKAAGCTIVLHACAKAGYWGGGLAATLLQRLSRDGGALLRTATGKELSNLWWSLSAALDSAEGRQVLSSIDLPRLLEASAALLLHMPLNGQDCSNTLIACARLKLCNERLAHHLTARLVELGAEAKPQELANSLYALGELAEDVGHRPRPEALQGLARAVAGQLLQDALAFKPQELSNMLLGTAKLSYTDPDTLRPLAAAAARAAPYMTPQALANSLYSLALLQPSVSAHGGAVEALAAECQRRRFSGFKPQELSNSAWALATIDFAEQGWYAAAAEAAGQPGAMQGAKPQAWSNLWYALALVRHRPASGRLLERTAEAAGGLRQGAEPQACANLVWALAHLWLYDERLVDALAGRLGELLGRDPEQTREQELCNSLWALAVMGPDVLSRHSGLVEGLLREVERRWAAEGMKLFTEDGLRQLFHAQLELAHVGGGGLQRILGAGDSREGSLLGPARVAAEKQAAADAQAQASPFELQVASALQRLAERLGPGTLVSVQRGCVVPGLGRAADVVVELAGGQRVVVEVDGPSHFFANRPHDPTAVDGPTELRNRQLGRVFGAGNVLSVLWWEWEFISTREQEALLARLLALS</sequence>
<dbReference type="Proteomes" id="UP000612055">
    <property type="component" value="Unassembled WGS sequence"/>
</dbReference>
<dbReference type="OrthoDB" id="536711at2759"/>
<dbReference type="GO" id="GO:0044528">
    <property type="term" value="P:regulation of mitochondrial mRNA stability"/>
    <property type="evidence" value="ECO:0007669"/>
    <property type="project" value="TreeGrafter"/>
</dbReference>
<dbReference type="GO" id="GO:0005759">
    <property type="term" value="C:mitochondrial matrix"/>
    <property type="evidence" value="ECO:0007669"/>
    <property type="project" value="TreeGrafter"/>
</dbReference>
<feature type="compositionally biased region" description="Basic and acidic residues" evidence="1">
    <location>
        <begin position="1034"/>
        <end position="1047"/>
    </location>
</feature>
<dbReference type="GO" id="GO:1901259">
    <property type="term" value="P:chloroplast rRNA processing"/>
    <property type="evidence" value="ECO:0007669"/>
    <property type="project" value="TreeGrafter"/>
</dbReference>
<dbReference type="GO" id="GO:0000963">
    <property type="term" value="P:mitochondrial RNA processing"/>
    <property type="evidence" value="ECO:0007669"/>
    <property type="project" value="TreeGrafter"/>
</dbReference>
<feature type="region of interest" description="Disordered" evidence="1">
    <location>
        <begin position="789"/>
        <end position="812"/>
    </location>
</feature>
<feature type="domain" description="RAP" evidence="2">
    <location>
        <begin position="2579"/>
        <end position="2642"/>
    </location>
</feature>
<feature type="compositionally biased region" description="Low complexity" evidence="1">
    <location>
        <begin position="1956"/>
        <end position="1967"/>
    </location>
</feature>
<dbReference type="PROSITE" id="PS51286">
    <property type="entry name" value="RAP"/>
    <property type="match status" value="1"/>
</dbReference>
<reference evidence="3" key="1">
    <citation type="journal article" date="2020" name="bioRxiv">
        <title>Comparative genomics of Chlamydomonas.</title>
        <authorList>
            <person name="Craig R.J."/>
            <person name="Hasan A.R."/>
            <person name="Ness R.W."/>
            <person name="Keightley P.D."/>
        </authorList>
    </citation>
    <scope>NUCLEOTIDE SEQUENCE</scope>
    <source>
        <strain evidence="3">CCAP 11/70</strain>
    </source>
</reference>
<feature type="region of interest" description="Disordered" evidence="1">
    <location>
        <begin position="947"/>
        <end position="1152"/>
    </location>
</feature>
<dbReference type="InterPro" id="IPR013584">
    <property type="entry name" value="RAP"/>
</dbReference>
<feature type="compositionally biased region" description="Low complexity" evidence="1">
    <location>
        <begin position="1923"/>
        <end position="1939"/>
    </location>
</feature>